<evidence type="ECO:0000256" key="1">
    <source>
        <dbReference type="SAM" id="MobiDB-lite"/>
    </source>
</evidence>
<evidence type="ECO:0000313" key="3">
    <source>
        <dbReference type="EMBL" id="CEM02316.1"/>
    </source>
</evidence>
<proteinExistence type="predicted"/>
<feature type="region of interest" description="Disordered" evidence="1">
    <location>
        <begin position="163"/>
        <end position="230"/>
    </location>
</feature>
<protein>
    <submittedName>
        <fullName evidence="3">Uncharacterized protein</fullName>
    </submittedName>
</protein>
<dbReference type="VEuPathDB" id="CryptoDB:Vbra_5428"/>
<organism evidence="3 4">
    <name type="scientific">Vitrella brassicaformis (strain CCMP3155)</name>
    <dbReference type="NCBI Taxonomy" id="1169540"/>
    <lineage>
        <taxon>Eukaryota</taxon>
        <taxon>Sar</taxon>
        <taxon>Alveolata</taxon>
        <taxon>Colpodellida</taxon>
        <taxon>Vitrellaceae</taxon>
        <taxon>Vitrella</taxon>
    </lineage>
</organism>
<accession>A0A0G4EV98</accession>
<evidence type="ECO:0000313" key="4">
    <source>
        <dbReference type="Proteomes" id="UP000041254"/>
    </source>
</evidence>
<dbReference type="AlphaFoldDB" id="A0A0G4EV98"/>
<sequence length="230" mass="25442">MAELMSHVSEGSVVINMDQDRSVIIHNLVPDDMREEYFVMYKETDKMTGAESSCSVFDFTDECLDREGLGGVFIIILCLLFVAAVGALAYVMMRKSPWKKMKNQDIVEENEGQEALTTIVTAEKAGEHKEVMGKEMVPAVERDAEQEFAAVLPGEVPVAHKEEAGVSEELPEQQQKEQAAGEEQGEREMPSYAAVDESMQEQKLPVGELGETGFDKGHEQQADEGEAHQA</sequence>
<dbReference type="Proteomes" id="UP000041254">
    <property type="component" value="Unassembled WGS sequence"/>
</dbReference>
<feature type="compositionally biased region" description="Basic and acidic residues" evidence="1">
    <location>
        <begin position="213"/>
        <end position="230"/>
    </location>
</feature>
<keyword evidence="2" id="KW-1133">Transmembrane helix</keyword>
<gene>
    <name evidence="3" type="ORF">Vbra_5428</name>
</gene>
<dbReference type="EMBL" id="CDMY01000323">
    <property type="protein sequence ID" value="CEM02316.1"/>
    <property type="molecule type" value="Genomic_DNA"/>
</dbReference>
<evidence type="ECO:0000256" key="2">
    <source>
        <dbReference type="SAM" id="Phobius"/>
    </source>
</evidence>
<keyword evidence="2" id="KW-0812">Transmembrane</keyword>
<feature type="transmembrane region" description="Helical" evidence="2">
    <location>
        <begin position="69"/>
        <end position="92"/>
    </location>
</feature>
<name>A0A0G4EV98_VITBC</name>
<feature type="compositionally biased region" description="Low complexity" evidence="1">
    <location>
        <begin position="172"/>
        <end position="182"/>
    </location>
</feature>
<reference evidence="3 4" key="1">
    <citation type="submission" date="2014-11" db="EMBL/GenBank/DDBJ databases">
        <authorList>
            <person name="Zhu J."/>
            <person name="Qi W."/>
            <person name="Song R."/>
        </authorList>
    </citation>
    <scope>NUCLEOTIDE SEQUENCE [LARGE SCALE GENOMIC DNA]</scope>
</reference>
<dbReference type="InParanoid" id="A0A0G4EV98"/>
<keyword evidence="2" id="KW-0472">Membrane</keyword>
<keyword evidence="4" id="KW-1185">Reference proteome</keyword>